<dbReference type="Pfam" id="PF04290">
    <property type="entry name" value="DctQ"/>
    <property type="match status" value="1"/>
</dbReference>
<evidence type="ECO:0000256" key="3">
    <source>
        <dbReference type="ARBA" id="ARBA00022475"/>
    </source>
</evidence>
<organism evidence="11 12">
    <name type="scientific">Anaerotalea alkaliphila</name>
    <dbReference type="NCBI Taxonomy" id="2662126"/>
    <lineage>
        <taxon>Bacteria</taxon>
        <taxon>Bacillati</taxon>
        <taxon>Bacillota</taxon>
        <taxon>Clostridia</taxon>
        <taxon>Eubacteriales</taxon>
        <taxon>Anaerotalea</taxon>
    </lineage>
</organism>
<comment type="caution">
    <text evidence="11">The sequence shown here is derived from an EMBL/GenBank/DDBJ whole genome shotgun (WGS) entry which is preliminary data.</text>
</comment>
<dbReference type="RefSeq" id="WP_162370290.1">
    <property type="nucleotide sequence ID" value="NZ_JAAEEH010000016.1"/>
</dbReference>
<dbReference type="GO" id="GO:0005886">
    <property type="term" value="C:plasma membrane"/>
    <property type="evidence" value="ECO:0007669"/>
    <property type="project" value="UniProtKB-SubCell"/>
</dbReference>
<keyword evidence="3" id="KW-1003">Cell membrane</keyword>
<dbReference type="PANTHER" id="PTHR35011">
    <property type="entry name" value="2,3-DIKETO-L-GULONATE TRAP TRANSPORTER SMALL PERMEASE PROTEIN YIAM"/>
    <property type="match status" value="1"/>
</dbReference>
<comment type="similarity">
    <text evidence="8">Belongs to the TRAP transporter small permease family.</text>
</comment>
<evidence type="ECO:0000256" key="7">
    <source>
        <dbReference type="ARBA" id="ARBA00023136"/>
    </source>
</evidence>
<sequence length="170" mass="18774">MERLRSSQRLKVFFEVVNALAEKILLLTLGGLFVTVIIQIIGRIVGMPAPWTEEGTRYLFLWMMFIALAYGFRFGESARVNVFMDLLPAPVRKLSGYIYLVATIGFFVFIAVYGGELVIQQVAMNEKGAAIMIPMAAIGMTLPVSGVLGVITTFQCLIETPEKIFGGIDL</sequence>
<feature type="transmembrane region" description="Helical" evidence="9">
    <location>
        <begin position="58"/>
        <end position="76"/>
    </location>
</feature>
<evidence type="ECO:0000256" key="8">
    <source>
        <dbReference type="ARBA" id="ARBA00038436"/>
    </source>
</evidence>
<feature type="transmembrane region" description="Helical" evidence="9">
    <location>
        <begin position="131"/>
        <end position="154"/>
    </location>
</feature>
<dbReference type="InterPro" id="IPR007387">
    <property type="entry name" value="TRAP_DctQ"/>
</dbReference>
<protein>
    <submittedName>
        <fullName evidence="11">TRAP transporter small permease</fullName>
    </submittedName>
</protein>
<evidence type="ECO:0000256" key="5">
    <source>
        <dbReference type="ARBA" id="ARBA00022692"/>
    </source>
</evidence>
<accession>A0A7X5KM46</accession>
<comment type="subcellular location">
    <subcellularLocation>
        <location evidence="1">Cell inner membrane</location>
        <topology evidence="1">Multi-pass membrane protein</topology>
    </subcellularLocation>
</comment>
<dbReference type="AlphaFoldDB" id="A0A7X5KM46"/>
<evidence type="ECO:0000256" key="9">
    <source>
        <dbReference type="SAM" id="Phobius"/>
    </source>
</evidence>
<dbReference type="Proteomes" id="UP000461585">
    <property type="component" value="Unassembled WGS sequence"/>
</dbReference>
<feature type="transmembrane region" description="Helical" evidence="9">
    <location>
        <begin position="96"/>
        <end position="119"/>
    </location>
</feature>
<keyword evidence="7 9" id="KW-0472">Membrane</keyword>
<reference evidence="11 12" key="1">
    <citation type="submission" date="2020-01" db="EMBL/GenBank/DDBJ databases">
        <title>Anaeroalcalibacter tamaniensis gen. nov., sp. nov., moderately halophilic strictly anaerobic fermenter bacterium from mud volcano of Taman peninsula.</title>
        <authorList>
            <person name="Frolova A."/>
            <person name="Merkel A.Y."/>
            <person name="Slobodkin A.I."/>
        </authorList>
    </citation>
    <scope>NUCLEOTIDE SEQUENCE [LARGE SCALE GENOMIC DNA]</scope>
    <source>
        <strain evidence="11 12">F-3ap</strain>
    </source>
</reference>
<gene>
    <name evidence="11" type="ORF">GXN74_07360</name>
</gene>
<evidence type="ECO:0000256" key="6">
    <source>
        <dbReference type="ARBA" id="ARBA00022989"/>
    </source>
</evidence>
<evidence type="ECO:0000259" key="10">
    <source>
        <dbReference type="Pfam" id="PF04290"/>
    </source>
</evidence>
<evidence type="ECO:0000256" key="1">
    <source>
        <dbReference type="ARBA" id="ARBA00004429"/>
    </source>
</evidence>
<name>A0A7X5KM46_9FIRM</name>
<feature type="domain" description="Tripartite ATP-independent periplasmic transporters DctQ component" evidence="10">
    <location>
        <begin position="33"/>
        <end position="157"/>
    </location>
</feature>
<evidence type="ECO:0000313" key="11">
    <source>
        <dbReference type="EMBL" id="NDL67561.1"/>
    </source>
</evidence>
<evidence type="ECO:0000256" key="2">
    <source>
        <dbReference type="ARBA" id="ARBA00022448"/>
    </source>
</evidence>
<keyword evidence="12" id="KW-1185">Reference proteome</keyword>
<feature type="transmembrane region" description="Helical" evidence="9">
    <location>
        <begin position="24"/>
        <end position="46"/>
    </location>
</feature>
<dbReference type="InterPro" id="IPR055348">
    <property type="entry name" value="DctQ"/>
</dbReference>
<keyword evidence="4" id="KW-0997">Cell inner membrane</keyword>
<keyword evidence="2" id="KW-0813">Transport</keyword>
<keyword evidence="6 9" id="KW-1133">Transmembrane helix</keyword>
<keyword evidence="5 9" id="KW-0812">Transmembrane</keyword>
<evidence type="ECO:0000313" key="12">
    <source>
        <dbReference type="Proteomes" id="UP000461585"/>
    </source>
</evidence>
<proteinExistence type="inferred from homology"/>
<evidence type="ECO:0000256" key="4">
    <source>
        <dbReference type="ARBA" id="ARBA00022519"/>
    </source>
</evidence>
<dbReference type="EMBL" id="JAAEEH010000016">
    <property type="protein sequence ID" value="NDL67561.1"/>
    <property type="molecule type" value="Genomic_DNA"/>
</dbReference>